<feature type="domain" description="Protein kinase" evidence="11">
    <location>
        <begin position="48"/>
        <end position="222"/>
    </location>
</feature>
<evidence type="ECO:0000256" key="2">
    <source>
        <dbReference type="ARBA" id="ARBA00022527"/>
    </source>
</evidence>
<evidence type="ECO:0000256" key="10">
    <source>
        <dbReference type="RuleBase" id="RU000304"/>
    </source>
</evidence>
<keyword evidence="3" id="KW-0808">Transferase</keyword>
<keyword evidence="6 9" id="KW-0067">ATP-binding</keyword>
<dbReference type="Gene3D" id="1.10.510.10">
    <property type="entry name" value="Transferase(Phosphotransferase) domain 1"/>
    <property type="match status" value="1"/>
</dbReference>
<dbReference type="InterPro" id="IPR008271">
    <property type="entry name" value="Ser/Thr_kinase_AS"/>
</dbReference>
<dbReference type="FunFam" id="1.10.510.10:FF:001023">
    <property type="entry name" value="Os07g0541700 protein"/>
    <property type="match status" value="1"/>
</dbReference>
<evidence type="ECO:0000256" key="1">
    <source>
        <dbReference type="ARBA" id="ARBA00012513"/>
    </source>
</evidence>
<evidence type="ECO:0000256" key="6">
    <source>
        <dbReference type="ARBA" id="ARBA00022840"/>
    </source>
</evidence>
<evidence type="ECO:0000256" key="7">
    <source>
        <dbReference type="ARBA" id="ARBA00047899"/>
    </source>
</evidence>
<evidence type="ECO:0000256" key="8">
    <source>
        <dbReference type="ARBA" id="ARBA00048679"/>
    </source>
</evidence>
<dbReference type="Pfam" id="PF00069">
    <property type="entry name" value="Pkinase"/>
    <property type="match status" value="1"/>
</dbReference>
<dbReference type="AlphaFoldDB" id="A0A8R7UAJ1"/>
<feature type="binding site" evidence="9">
    <location>
        <position position="76"/>
    </location>
    <ligand>
        <name>ATP</name>
        <dbReference type="ChEBI" id="CHEBI:30616"/>
    </ligand>
</feature>
<dbReference type="PROSITE" id="PS50011">
    <property type="entry name" value="PROTEIN_KINASE_DOM"/>
    <property type="match status" value="1"/>
</dbReference>
<protein>
    <recommendedName>
        <fullName evidence="1">non-specific serine/threonine protein kinase</fullName>
        <ecNumber evidence="1">2.7.11.1</ecNumber>
    </recommendedName>
</protein>
<comment type="catalytic activity">
    <reaction evidence="8">
        <text>L-seryl-[protein] + ATP = O-phospho-L-seryl-[protein] + ADP + H(+)</text>
        <dbReference type="Rhea" id="RHEA:17989"/>
        <dbReference type="Rhea" id="RHEA-COMP:9863"/>
        <dbReference type="Rhea" id="RHEA-COMP:11604"/>
        <dbReference type="ChEBI" id="CHEBI:15378"/>
        <dbReference type="ChEBI" id="CHEBI:29999"/>
        <dbReference type="ChEBI" id="CHEBI:30616"/>
        <dbReference type="ChEBI" id="CHEBI:83421"/>
        <dbReference type="ChEBI" id="CHEBI:456216"/>
        <dbReference type="EC" id="2.7.11.1"/>
    </reaction>
</comment>
<dbReference type="PROSITE" id="PS00107">
    <property type="entry name" value="PROTEIN_KINASE_ATP"/>
    <property type="match status" value="1"/>
</dbReference>
<evidence type="ECO:0000256" key="3">
    <source>
        <dbReference type="ARBA" id="ARBA00022679"/>
    </source>
</evidence>
<evidence type="ECO:0000256" key="9">
    <source>
        <dbReference type="PROSITE-ProRule" id="PRU10141"/>
    </source>
</evidence>
<reference evidence="13" key="1">
    <citation type="journal article" date="2013" name="Nature">
        <title>Draft genome of the wheat A-genome progenitor Triticum urartu.</title>
        <authorList>
            <person name="Ling H.Q."/>
            <person name="Zhao S."/>
            <person name="Liu D."/>
            <person name="Wang J."/>
            <person name="Sun H."/>
            <person name="Zhang C."/>
            <person name="Fan H."/>
            <person name="Li D."/>
            <person name="Dong L."/>
            <person name="Tao Y."/>
            <person name="Gao C."/>
            <person name="Wu H."/>
            <person name="Li Y."/>
            <person name="Cui Y."/>
            <person name="Guo X."/>
            <person name="Zheng S."/>
            <person name="Wang B."/>
            <person name="Yu K."/>
            <person name="Liang Q."/>
            <person name="Yang W."/>
            <person name="Lou X."/>
            <person name="Chen J."/>
            <person name="Feng M."/>
            <person name="Jian J."/>
            <person name="Zhang X."/>
            <person name="Luo G."/>
            <person name="Jiang Y."/>
            <person name="Liu J."/>
            <person name="Wang Z."/>
            <person name="Sha Y."/>
            <person name="Zhang B."/>
            <person name="Wu H."/>
            <person name="Tang D."/>
            <person name="Shen Q."/>
            <person name="Xue P."/>
            <person name="Zou S."/>
            <person name="Wang X."/>
            <person name="Liu X."/>
            <person name="Wang F."/>
            <person name="Yang Y."/>
            <person name="An X."/>
            <person name="Dong Z."/>
            <person name="Zhang K."/>
            <person name="Zhang X."/>
            <person name="Luo M.C."/>
            <person name="Dvorak J."/>
            <person name="Tong Y."/>
            <person name="Wang J."/>
            <person name="Yang H."/>
            <person name="Li Z."/>
            <person name="Wang D."/>
            <person name="Zhang A."/>
            <person name="Wang J."/>
        </authorList>
    </citation>
    <scope>NUCLEOTIDE SEQUENCE</scope>
    <source>
        <strain evidence="13">cv. G1812</strain>
    </source>
</reference>
<reference evidence="12" key="2">
    <citation type="submission" date="2018-03" db="EMBL/GenBank/DDBJ databases">
        <title>The Triticum urartu genome reveals the dynamic nature of wheat genome evolution.</title>
        <authorList>
            <person name="Ling H."/>
            <person name="Ma B."/>
            <person name="Shi X."/>
            <person name="Liu H."/>
            <person name="Dong L."/>
            <person name="Sun H."/>
            <person name="Cao Y."/>
            <person name="Gao Q."/>
            <person name="Zheng S."/>
            <person name="Li Y."/>
            <person name="Yu Y."/>
            <person name="Du H."/>
            <person name="Qi M."/>
            <person name="Li Y."/>
            <person name="Yu H."/>
            <person name="Cui Y."/>
            <person name="Wang N."/>
            <person name="Chen C."/>
            <person name="Wu H."/>
            <person name="Zhao Y."/>
            <person name="Zhang J."/>
            <person name="Li Y."/>
            <person name="Zhou W."/>
            <person name="Zhang B."/>
            <person name="Hu W."/>
            <person name="Eijk M."/>
            <person name="Tang J."/>
            <person name="Witsenboer H."/>
            <person name="Zhao S."/>
            <person name="Li Z."/>
            <person name="Zhang A."/>
            <person name="Wang D."/>
            <person name="Liang C."/>
        </authorList>
    </citation>
    <scope>NUCLEOTIDE SEQUENCE [LARGE SCALE GENOMIC DNA]</scope>
    <source>
        <strain evidence="12">cv. G1812</strain>
    </source>
</reference>
<sequence>MFLLSAIYIVVVDMPHQASELETLESILINTSAEPAKLTYALIKSIARNFSQEIGHGRFGVVYLGVLQNRNVAVKKLSSLQGFSDELFADEIKSLMMAKHNNIVRFLGYCSDTQEELSEINGRYIMAEVPQKFLCFEYVANGSLQRYLTEKSHVDQWQIRYNIIKGICQGINYLHKENIIHLDLKPENVLLDAHMEPKLMDFGLSRCFDEGQSRIITKFING</sequence>
<dbReference type="EnsemblPlants" id="TuG1812G0400002769.01.T01">
    <property type="protein sequence ID" value="TuG1812G0400002769.01.T01"/>
    <property type="gene ID" value="TuG1812G0400002769.01"/>
</dbReference>
<dbReference type="Gramene" id="TuG1812G0400002769.01.T01">
    <property type="protein sequence ID" value="TuG1812G0400002769.01.T01"/>
    <property type="gene ID" value="TuG1812G0400002769.01"/>
</dbReference>
<name>A0A8R7UAJ1_TRIUA</name>
<evidence type="ECO:0000256" key="5">
    <source>
        <dbReference type="ARBA" id="ARBA00022777"/>
    </source>
</evidence>
<evidence type="ECO:0000313" key="13">
    <source>
        <dbReference type="Proteomes" id="UP000015106"/>
    </source>
</evidence>
<reference evidence="12" key="3">
    <citation type="submission" date="2022-06" db="UniProtKB">
        <authorList>
            <consortium name="EnsemblPlants"/>
        </authorList>
    </citation>
    <scope>IDENTIFICATION</scope>
</reference>
<dbReference type="GO" id="GO:0004674">
    <property type="term" value="F:protein serine/threonine kinase activity"/>
    <property type="evidence" value="ECO:0007669"/>
    <property type="project" value="UniProtKB-KW"/>
</dbReference>
<evidence type="ECO:0000256" key="4">
    <source>
        <dbReference type="ARBA" id="ARBA00022741"/>
    </source>
</evidence>
<dbReference type="GO" id="GO:0005524">
    <property type="term" value="F:ATP binding"/>
    <property type="evidence" value="ECO:0007669"/>
    <property type="project" value="UniProtKB-UniRule"/>
</dbReference>
<proteinExistence type="inferred from homology"/>
<organism evidence="12 13">
    <name type="scientific">Triticum urartu</name>
    <name type="common">Red wild einkorn</name>
    <name type="synonym">Crithodium urartu</name>
    <dbReference type="NCBI Taxonomy" id="4572"/>
    <lineage>
        <taxon>Eukaryota</taxon>
        <taxon>Viridiplantae</taxon>
        <taxon>Streptophyta</taxon>
        <taxon>Embryophyta</taxon>
        <taxon>Tracheophyta</taxon>
        <taxon>Spermatophyta</taxon>
        <taxon>Magnoliopsida</taxon>
        <taxon>Liliopsida</taxon>
        <taxon>Poales</taxon>
        <taxon>Poaceae</taxon>
        <taxon>BOP clade</taxon>
        <taxon>Pooideae</taxon>
        <taxon>Triticodae</taxon>
        <taxon>Triticeae</taxon>
        <taxon>Triticinae</taxon>
        <taxon>Triticum</taxon>
    </lineage>
</organism>
<dbReference type="SMART" id="SM00220">
    <property type="entry name" value="S_TKc"/>
    <property type="match status" value="1"/>
</dbReference>
<keyword evidence="2 10" id="KW-0723">Serine/threonine-protein kinase</keyword>
<accession>A0A8R7UAJ1</accession>
<keyword evidence="5" id="KW-0418">Kinase</keyword>
<comment type="catalytic activity">
    <reaction evidence="7">
        <text>L-threonyl-[protein] + ATP = O-phospho-L-threonyl-[protein] + ADP + H(+)</text>
        <dbReference type="Rhea" id="RHEA:46608"/>
        <dbReference type="Rhea" id="RHEA-COMP:11060"/>
        <dbReference type="Rhea" id="RHEA-COMP:11605"/>
        <dbReference type="ChEBI" id="CHEBI:15378"/>
        <dbReference type="ChEBI" id="CHEBI:30013"/>
        <dbReference type="ChEBI" id="CHEBI:30616"/>
        <dbReference type="ChEBI" id="CHEBI:61977"/>
        <dbReference type="ChEBI" id="CHEBI:456216"/>
        <dbReference type="EC" id="2.7.11.1"/>
    </reaction>
</comment>
<keyword evidence="13" id="KW-1185">Reference proteome</keyword>
<dbReference type="PANTHER" id="PTHR45707:SF43">
    <property type="entry name" value="PROTEIN KINASE DOMAIN-CONTAINING PROTEIN"/>
    <property type="match status" value="1"/>
</dbReference>
<dbReference type="EC" id="2.7.11.1" evidence="1"/>
<keyword evidence="4 9" id="KW-0547">Nucleotide-binding</keyword>
<dbReference type="InterPro" id="IPR017441">
    <property type="entry name" value="Protein_kinase_ATP_BS"/>
</dbReference>
<dbReference type="PROSITE" id="PS00108">
    <property type="entry name" value="PROTEIN_KINASE_ST"/>
    <property type="match status" value="1"/>
</dbReference>
<dbReference type="PANTHER" id="PTHR45707">
    <property type="entry name" value="C2 CALCIUM/LIPID-BINDING PLANT PHOSPHORIBOSYLTRANSFERASE FAMILY PROTEIN"/>
    <property type="match status" value="1"/>
</dbReference>
<dbReference type="Proteomes" id="UP000015106">
    <property type="component" value="Chromosome 4"/>
</dbReference>
<comment type="similarity">
    <text evidence="10">Belongs to the protein kinase superfamily.</text>
</comment>
<evidence type="ECO:0000313" key="12">
    <source>
        <dbReference type="EnsemblPlants" id="TuG1812G0400002769.01.T01"/>
    </source>
</evidence>
<evidence type="ECO:0000259" key="11">
    <source>
        <dbReference type="PROSITE" id="PS50011"/>
    </source>
</evidence>
<dbReference type="InterPro" id="IPR011009">
    <property type="entry name" value="Kinase-like_dom_sf"/>
</dbReference>
<dbReference type="InterPro" id="IPR000719">
    <property type="entry name" value="Prot_kinase_dom"/>
</dbReference>
<dbReference type="SUPFAM" id="SSF56112">
    <property type="entry name" value="Protein kinase-like (PK-like)"/>
    <property type="match status" value="1"/>
</dbReference>